<dbReference type="Ensembl" id="ENSCWAT00000031582.1">
    <property type="protein sequence ID" value="ENSCWAP00000029146.1"/>
    <property type="gene ID" value="ENSCWAG00000021841.1"/>
</dbReference>
<organism evidence="2 3">
    <name type="scientific">Catagonus wagneri</name>
    <name type="common">Chacoan peccary</name>
    <dbReference type="NCBI Taxonomy" id="51154"/>
    <lineage>
        <taxon>Eukaryota</taxon>
        <taxon>Metazoa</taxon>
        <taxon>Chordata</taxon>
        <taxon>Craniata</taxon>
        <taxon>Vertebrata</taxon>
        <taxon>Euteleostomi</taxon>
        <taxon>Mammalia</taxon>
        <taxon>Eutheria</taxon>
        <taxon>Laurasiatheria</taxon>
        <taxon>Artiodactyla</taxon>
        <taxon>Suina</taxon>
        <taxon>Tayassuidae</taxon>
        <taxon>Catagonus</taxon>
    </lineage>
</organism>
<dbReference type="AlphaFoldDB" id="A0A8C4FHT8"/>
<protein>
    <submittedName>
        <fullName evidence="2">Uncharacterized protein</fullName>
    </submittedName>
</protein>
<name>A0A8C4FHT8_9CETA</name>
<evidence type="ECO:0000313" key="3">
    <source>
        <dbReference type="Proteomes" id="UP000694540"/>
    </source>
</evidence>
<feature type="compositionally biased region" description="Acidic residues" evidence="1">
    <location>
        <begin position="81"/>
        <end position="93"/>
    </location>
</feature>
<keyword evidence="3" id="KW-1185">Reference proteome</keyword>
<dbReference type="InterPro" id="IPR040441">
    <property type="entry name" value="CFA20/CFAP20DC"/>
</dbReference>
<dbReference type="PANTHER" id="PTHR12458">
    <property type="entry name" value="ORF PROTEIN"/>
    <property type="match status" value="1"/>
</dbReference>
<proteinExistence type="predicted"/>
<evidence type="ECO:0000313" key="2">
    <source>
        <dbReference type="Ensembl" id="ENSCWAP00000029146.1"/>
    </source>
</evidence>
<reference evidence="2" key="2">
    <citation type="submission" date="2025-09" db="UniProtKB">
        <authorList>
            <consortium name="Ensembl"/>
        </authorList>
    </citation>
    <scope>IDENTIFICATION</scope>
</reference>
<reference evidence="2" key="1">
    <citation type="submission" date="2025-08" db="UniProtKB">
        <authorList>
            <consortium name="Ensembl"/>
        </authorList>
    </citation>
    <scope>IDENTIFICATION</scope>
</reference>
<dbReference type="GeneTree" id="ENSGT00390000005497"/>
<dbReference type="Proteomes" id="UP000694540">
    <property type="component" value="Unplaced"/>
</dbReference>
<feature type="region of interest" description="Disordered" evidence="1">
    <location>
        <begin position="78"/>
        <end position="111"/>
    </location>
</feature>
<accession>A0A8C4FHT8</accession>
<evidence type="ECO:0000256" key="1">
    <source>
        <dbReference type="SAM" id="MobiDB-lite"/>
    </source>
</evidence>
<sequence>QSLLLDEDSCHTSHLWLKASKESEHDQKTEETQIFPKDIFTFSSRPRSAPHGRTQNMSPEGCAFILDLKEDTSVAMGGDTQLEDDFYGGDSSEEGNHSVQGYPAPTTSPPGLTQLLESVLGKAARWTSKGYLKSANAEAGASESQNSLMKQIDKRDFEMSLVPTPCLSPPGRRCESSPKIPDPVIKAKDLLAHQVSSSLYKTSGKEISGEMLKPIHKVSVSGFTLVYICGQYSLLHSVLFHFVHIFSNIYFSSFG</sequence>